<name>A0ABU7JYE8_9NOCA</name>
<evidence type="ECO:0000259" key="2">
    <source>
        <dbReference type="Pfam" id="PF00668"/>
    </source>
</evidence>
<sequence length="519" mass="57374">MPADAFPLSSAQRSIWIAQQLAPDVPICIAQYVDLRGDLDIDLLRRVGYIAGHEFQSAFLRVVEVDGEPYQYVDHTIESARIPTLDFRSAPDPMAAAHDWMSADYATPVDLATDPLVNMSILRIEDDRHLWYSRIHHVALDGYAAMTMVNRIAALYTAALEEQEPDPVRAADLRTLYEWDRDYRTSDRYDTDRAYWMERVAGLEDGSTLATRQAPTAARSRLTGLALPEHLVQALTDADDTAGSSSTATVVAAFACYLARMTGHDDVVINLPVSGRTTALVRRSGGMLVSTAPLHVRLEPADTRADHVRRAQLELTGALRHQRCSLEDIRRESGAAGEIHRYAGPMINVMLFHQQIRLGPIRGEFHIMTSGPVEDLLVNIYQSGTPARTFIDFRGNPHRYTDAELRTHHTRFVTLLDAFLRADADTPVEEIDPGTAALAREHRRAAATADFWRRTLAGAPEHLTLPGPAPRVHGADQRTPDHADAEFDLDLDVEPATLTDDTDPPTGPPAAWLHSAAAG</sequence>
<dbReference type="PANTHER" id="PTHR45527:SF1">
    <property type="entry name" value="FATTY ACID SYNTHASE"/>
    <property type="match status" value="1"/>
</dbReference>
<evidence type="ECO:0000256" key="1">
    <source>
        <dbReference type="SAM" id="MobiDB-lite"/>
    </source>
</evidence>
<dbReference type="SUPFAM" id="SSF52777">
    <property type="entry name" value="CoA-dependent acyltransferases"/>
    <property type="match status" value="2"/>
</dbReference>
<feature type="region of interest" description="Disordered" evidence="1">
    <location>
        <begin position="495"/>
        <end position="519"/>
    </location>
</feature>
<dbReference type="EMBL" id="JAUZMZ010000223">
    <property type="protein sequence ID" value="MEE2035038.1"/>
    <property type="molecule type" value="Genomic_DNA"/>
</dbReference>
<dbReference type="InterPro" id="IPR023213">
    <property type="entry name" value="CAT-like_dom_sf"/>
</dbReference>
<feature type="region of interest" description="Disordered" evidence="1">
    <location>
        <begin position="460"/>
        <end position="480"/>
    </location>
</feature>
<feature type="domain" description="Condensation" evidence="2">
    <location>
        <begin position="4"/>
        <end position="420"/>
    </location>
</feature>
<accession>A0ABU7JYE8</accession>
<dbReference type="InterPro" id="IPR001242">
    <property type="entry name" value="Condensation_dom"/>
</dbReference>
<evidence type="ECO:0000313" key="3">
    <source>
        <dbReference type="EMBL" id="MEE2035038.1"/>
    </source>
</evidence>
<evidence type="ECO:0000313" key="4">
    <source>
        <dbReference type="Proteomes" id="UP001331936"/>
    </source>
</evidence>
<dbReference type="RefSeq" id="WP_330154383.1">
    <property type="nucleotide sequence ID" value="NZ_JAUZMZ010000223.1"/>
</dbReference>
<dbReference type="Gene3D" id="3.30.559.10">
    <property type="entry name" value="Chloramphenicol acetyltransferase-like domain"/>
    <property type="match status" value="1"/>
</dbReference>
<dbReference type="Gene3D" id="3.30.559.30">
    <property type="entry name" value="Nonribosomal peptide synthetase, condensation domain"/>
    <property type="match status" value="1"/>
</dbReference>
<feature type="non-terminal residue" evidence="3">
    <location>
        <position position="519"/>
    </location>
</feature>
<keyword evidence="4" id="KW-1185">Reference proteome</keyword>
<dbReference type="Proteomes" id="UP001331936">
    <property type="component" value="Unassembled WGS sequence"/>
</dbReference>
<dbReference type="PANTHER" id="PTHR45527">
    <property type="entry name" value="NONRIBOSOMAL PEPTIDE SYNTHETASE"/>
    <property type="match status" value="1"/>
</dbReference>
<reference evidence="3 4" key="1">
    <citation type="submission" date="2023-08" db="EMBL/GenBank/DDBJ databases">
        <authorList>
            <person name="Girao M."/>
            <person name="Carvalho M.F."/>
        </authorList>
    </citation>
    <scope>NUCLEOTIDE SEQUENCE [LARGE SCALE GENOMIC DNA]</scope>
    <source>
        <strain evidence="3 4">CC-R104</strain>
    </source>
</reference>
<protein>
    <submittedName>
        <fullName evidence="3">Condensation domain-containing protein</fullName>
    </submittedName>
</protein>
<dbReference type="Pfam" id="PF00668">
    <property type="entry name" value="Condensation"/>
    <property type="match status" value="1"/>
</dbReference>
<gene>
    <name evidence="3" type="ORF">Q8814_23505</name>
</gene>
<organism evidence="3 4">
    <name type="scientific">Rhodococcus chondri</name>
    <dbReference type="NCBI Taxonomy" id="3065941"/>
    <lineage>
        <taxon>Bacteria</taxon>
        <taxon>Bacillati</taxon>
        <taxon>Actinomycetota</taxon>
        <taxon>Actinomycetes</taxon>
        <taxon>Mycobacteriales</taxon>
        <taxon>Nocardiaceae</taxon>
        <taxon>Rhodococcus</taxon>
    </lineage>
</organism>
<proteinExistence type="predicted"/>
<comment type="caution">
    <text evidence="3">The sequence shown here is derived from an EMBL/GenBank/DDBJ whole genome shotgun (WGS) entry which is preliminary data.</text>
</comment>